<dbReference type="PANTHER" id="PTHR19441">
    <property type="entry name" value="WHEY ACDIC PROTEIN WAP"/>
    <property type="match status" value="1"/>
</dbReference>
<protein>
    <recommendedName>
        <fullName evidence="4">WAP domain-containing protein</fullName>
    </recommendedName>
</protein>
<reference evidence="5" key="3">
    <citation type="submission" date="2025-09" db="UniProtKB">
        <authorList>
            <consortium name="Ensembl"/>
        </authorList>
    </citation>
    <scope>IDENTIFICATION</scope>
</reference>
<feature type="domain" description="WAP" evidence="4">
    <location>
        <begin position="76"/>
        <end position="123"/>
    </location>
</feature>
<evidence type="ECO:0000256" key="2">
    <source>
        <dbReference type="ARBA" id="ARBA00023157"/>
    </source>
</evidence>
<dbReference type="Ensembl" id="ENSGEVT00005009180.1">
    <property type="protein sequence ID" value="ENSGEVP00005008746.1"/>
    <property type="gene ID" value="ENSGEVG00005006109.1"/>
</dbReference>
<feature type="domain" description="WAP" evidence="4">
    <location>
        <begin position="35"/>
        <end position="75"/>
    </location>
</feature>
<dbReference type="Proteomes" id="UP000694390">
    <property type="component" value="Chromosome 14"/>
</dbReference>
<dbReference type="GO" id="GO:0004867">
    <property type="term" value="F:serine-type endopeptidase inhibitor activity"/>
    <property type="evidence" value="ECO:0007669"/>
    <property type="project" value="TreeGrafter"/>
</dbReference>
<dbReference type="GO" id="GO:0045087">
    <property type="term" value="P:innate immune response"/>
    <property type="evidence" value="ECO:0007669"/>
    <property type="project" value="TreeGrafter"/>
</dbReference>
<dbReference type="GO" id="GO:0019731">
    <property type="term" value="P:antibacterial humoral response"/>
    <property type="evidence" value="ECO:0007669"/>
    <property type="project" value="TreeGrafter"/>
</dbReference>
<dbReference type="AlphaFoldDB" id="A0A8C4W0L3"/>
<dbReference type="InterPro" id="IPR050514">
    <property type="entry name" value="WAP_four-disulfide_core"/>
</dbReference>
<keyword evidence="2" id="KW-1015">Disulfide bond</keyword>
<evidence type="ECO:0000256" key="3">
    <source>
        <dbReference type="SAM" id="MobiDB-lite"/>
    </source>
</evidence>
<evidence type="ECO:0000256" key="1">
    <source>
        <dbReference type="ARBA" id="ARBA00022729"/>
    </source>
</evidence>
<dbReference type="PRINTS" id="PR00003">
    <property type="entry name" value="4DISULPHCORE"/>
</dbReference>
<reference evidence="5" key="2">
    <citation type="submission" date="2025-08" db="UniProtKB">
        <authorList>
            <consortium name="Ensembl"/>
        </authorList>
    </citation>
    <scope>IDENTIFICATION</scope>
</reference>
<evidence type="ECO:0000313" key="6">
    <source>
        <dbReference type="Proteomes" id="UP000694390"/>
    </source>
</evidence>
<proteinExistence type="predicted"/>
<feature type="region of interest" description="Disordered" evidence="3">
    <location>
        <begin position="153"/>
        <end position="172"/>
    </location>
</feature>
<sequence>WGRTAGGAWGRVLMSLESRPPPRHPRQAVLMVPLSPEKAGVCPADPCFFRCLKDGDCPGNGKCCLISCGRTCLSPMQVKPGACPAVLRGSLGPCVEGCHSDSDCSKAEKCCSTGCGHVCKPPSREPASPTNWTFNSPVSCTARSHQDHFLIRRSGRKPGIWKPHSSPGSPRG</sequence>
<reference evidence="5" key="1">
    <citation type="submission" date="2019-06" db="EMBL/GenBank/DDBJ databases">
        <title>G10K-VGP Goodes thornscrub tortoise genome, primary haplotype.</title>
        <authorList>
            <person name="Murphy B."/>
            <person name="Edwards T."/>
            <person name="Rhie A."/>
            <person name="Koren S."/>
            <person name="Phillippy A."/>
            <person name="Fedrigo O."/>
            <person name="Haase B."/>
            <person name="Mountcastle J."/>
            <person name="Lewin H."/>
            <person name="Damas J."/>
            <person name="Howe K."/>
            <person name="Formenti G."/>
            <person name="Myers G."/>
            <person name="Durbin R."/>
            <person name="Jarvis E.D."/>
        </authorList>
    </citation>
    <scope>NUCLEOTIDE SEQUENCE [LARGE SCALE GENOMIC DNA]</scope>
</reference>
<dbReference type="InterPro" id="IPR036645">
    <property type="entry name" value="Elafin-like_sf"/>
</dbReference>
<dbReference type="SUPFAM" id="SSF57256">
    <property type="entry name" value="Elafin-like"/>
    <property type="match status" value="2"/>
</dbReference>
<keyword evidence="1" id="KW-0732">Signal</keyword>
<dbReference type="Gene3D" id="4.10.75.10">
    <property type="entry name" value="Elafin-like"/>
    <property type="match status" value="2"/>
</dbReference>
<organism evidence="5 6">
    <name type="scientific">Gopherus evgoodei</name>
    <name type="common">Goodes thornscrub tortoise</name>
    <dbReference type="NCBI Taxonomy" id="1825980"/>
    <lineage>
        <taxon>Eukaryota</taxon>
        <taxon>Metazoa</taxon>
        <taxon>Chordata</taxon>
        <taxon>Craniata</taxon>
        <taxon>Vertebrata</taxon>
        <taxon>Euteleostomi</taxon>
        <taxon>Archelosauria</taxon>
        <taxon>Testudinata</taxon>
        <taxon>Testudines</taxon>
        <taxon>Cryptodira</taxon>
        <taxon>Durocryptodira</taxon>
        <taxon>Testudinoidea</taxon>
        <taxon>Testudinidae</taxon>
        <taxon>Gopherus</taxon>
    </lineage>
</organism>
<keyword evidence="6" id="KW-1185">Reference proteome</keyword>
<dbReference type="Pfam" id="PF00095">
    <property type="entry name" value="WAP"/>
    <property type="match status" value="2"/>
</dbReference>
<dbReference type="CDD" id="cd00199">
    <property type="entry name" value="WAP"/>
    <property type="match status" value="1"/>
</dbReference>
<dbReference type="FunFam" id="4.10.75.10:FF:000001">
    <property type="entry name" value="Anosmin 1"/>
    <property type="match status" value="1"/>
</dbReference>
<evidence type="ECO:0000313" key="5">
    <source>
        <dbReference type="Ensembl" id="ENSGEVP00005008746.1"/>
    </source>
</evidence>
<dbReference type="PANTHER" id="PTHR19441:SF30">
    <property type="entry name" value="ELAFIN"/>
    <property type="match status" value="1"/>
</dbReference>
<accession>A0A8C4W0L3</accession>
<dbReference type="InterPro" id="IPR008197">
    <property type="entry name" value="WAP_dom"/>
</dbReference>
<dbReference type="PROSITE" id="PS51390">
    <property type="entry name" value="WAP"/>
    <property type="match status" value="2"/>
</dbReference>
<name>A0A8C4W0L3_9SAUR</name>
<dbReference type="GeneTree" id="ENSGT00940000164331"/>
<dbReference type="SMART" id="SM00217">
    <property type="entry name" value="WAP"/>
    <property type="match status" value="2"/>
</dbReference>
<dbReference type="GO" id="GO:0005615">
    <property type="term" value="C:extracellular space"/>
    <property type="evidence" value="ECO:0007669"/>
    <property type="project" value="TreeGrafter"/>
</dbReference>
<evidence type="ECO:0000259" key="4">
    <source>
        <dbReference type="PROSITE" id="PS51390"/>
    </source>
</evidence>